<dbReference type="EMBL" id="HE971709">
    <property type="protein sequence ID" value="CCK25746.1"/>
    <property type="molecule type" value="Genomic_DNA"/>
</dbReference>
<reference evidence="1 2" key="1">
    <citation type="journal article" date="2012" name="J. Bacteriol.">
        <title>Genome sequence of the bacterium Streptomyces davawensis JCM 4913 and heterologous production of the unique antibiotic roseoflavin.</title>
        <authorList>
            <person name="Jankowitsch F."/>
            <person name="Schwarz J."/>
            <person name="Ruckert C."/>
            <person name="Gust B."/>
            <person name="Szczepanowski R."/>
            <person name="Blom J."/>
            <person name="Pelzer S."/>
            <person name="Kalinowski J."/>
            <person name="Mack M."/>
        </authorList>
    </citation>
    <scope>NUCLEOTIDE SEQUENCE [LARGE SCALE GENOMIC DNA]</scope>
    <source>
        <strain evidence="2">DSM 101723 / JCM 4913 / KCC S-0913 / 768</strain>
    </source>
</reference>
<dbReference type="PATRIC" id="fig|1214101.3.peg.1385"/>
<evidence type="ECO:0000313" key="2">
    <source>
        <dbReference type="Proteomes" id="UP000008043"/>
    </source>
</evidence>
<accession>K4QT42</accession>
<dbReference type="STRING" id="1214101.BN159_1367"/>
<name>K4QT42_STRDJ</name>
<sequence>MTPPTTDSPPQEPDACLHFHAVFLDTHLDLVWSPGLGRRIRACLALLGKEEEKGAAR</sequence>
<gene>
    <name evidence="1" type="ORF">BN159_1367</name>
</gene>
<dbReference type="RefSeq" id="WP_015656142.1">
    <property type="nucleotide sequence ID" value="NC_020504.1"/>
</dbReference>
<evidence type="ECO:0000313" key="1">
    <source>
        <dbReference type="EMBL" id="CCK25746.1"/>
    </source>
</evidence>
<dbReference type="HOGENOM" id="CLU_2994586_0_0_11"/>
<dbReference type="KEGG" id="sdv:BN159_1367"/>
<proteinExistence type="predicted"/>
<dbReference type="OrthoDB" id="9961430at2"/>
<organism evidence="1 2">
    <name type="scientific">Streptomyces davaonensis (strain DSM 101723 / JCM 4913 / KCC S-0913 / 768)</name>
    <dbReference type="NCBI Taxonomy" id="1214101"/>
    <lineage>
        <taxon>Bacteria</taxon>
        <taxon>Bacillati</taxon>
        <taxon>Actinomycetota</taxon>
        <taxon>Actinomycetes</taxon>
        <taxon>Kitasatosporales</taxon>
        <taxon>Streptomycetaceae</taxon>
        <taxon>Streptomyces</taxon>
    </lineage>
</organism>
<dbReference type="Proteomes" id="UP000008043">
    <property type="component" value="Chromosome"/>
</dbReference>
<protein>
    <submittedName>
        <fullName evidence="1">Uncharacterized protein</fullName>
    </submittedName>
</protein>
<keyword evidence="2" id="KW-1185">Reference proteome</keyword>
<dbReference type="AlphaFoldDB" id="K4QT42"/>